<keyword evidence="7 11" id="KW-0274">FAD</keyword>
<sequence length="623" mass="67256">MKHYDVIVVGGGHAGVEAALAAARRGARTALITFRVSDLGVMSCNPAIGGIGKGHLVREIDALGGMMGLAADYAGIQYRLLNRSRGPAVQGPRVQADRRRYAEFTQRYVQAQPSLEVLEGEVVDLVMEAGRVIGVLLADESVIKACAVVLTTGTFLRGEIHIGTERISAGRRGAKAADLLGTRLRDVAEGVGRLKTGTPARLDGKTIDWGVVGRQEGDADPVMMSFLNTQPEARQIACGVTATNDVTHQIIRENLHLSAMRSGNITGIGPRYCPSVEDKVTRFADKDSHNVFLEPEGLDDNSVYPNGISTSLPKEVQTNFLRSIKGLESVEILQFGYAIEYDYLDPRGLDRGLQLKALPGLFLAGQINGTTGYEEAGAQGLLAGANAAAVAMDSDAVTLTRFDSYIGVMIDDLVTRGVTEPYRMFTSRAEYRLSLRADNADQRLTPIGAAGGLVTEERQNGFERKCSRIADLKIELSASAPPKSDYEQIGIVPPRDGQKRSYLEFAGQALGEGRDVSALMAVFPDARRDDLEQAAREAFYAPYLVRQVKEAEQLKREAGTPIPAWFSYTALPSLSSELQKKLSAHRPRTIGDAGAIEGMTPAALITIMAHLKIAEQTERSLEA</sequence>
<protein>
    <recommendedName>
        <fullName evidence="4 11">tRNA uridine 5-carboxymethylaminomethyl modification enzyme MnmG</fullName>
    </recommendedName>
    <alternativeName>
        <fullName evidence="10 11">Glucose-inhibited division protein A</fullName>
    </alternativeName>
</protein>
<keyword evidence="14" id="KW-1185">Reference proteome</keyword>
<evidence type="ECO:0000256" key="5">
    <source>
        <dbReference type="ARBA" id="ARBA00022630"/>
    </source>
</evidence>
<dbReference type="InterPro" id="IPR020595">
    <property type="entry name" value="MnmG-rel_CS"/>
</dbReference>
<dbReference type="Pfam" id="PF13932">
    <property type="entry name" value="SAM_GIDA_C"/>
    <property type="match status" value="1"/>
</dbReference>
<evidence type="ECO:0000256" key="7">
    <source>
        <dbReference type="ARBA" id="ARBA00022827"/>
    </source>
</evidence>
<evidence type="ECO:0000256" key="1">
    <source>
        <dbReference type="ARBA" id="ARBA00001974"/>
    </source>
</evidence>
<dbReference type="InterPro" id="IPR002218">
    <property type="entry name" value="MnmG-rel"/>
</dbReference>
<dbReference type="InterPro" id="IPR047001">
    <property type="entry name" value="MnmG_C_subdom"/>
</dbReference>
<evidence type="ECO:0000256" key="2">
    <source>
        <dbReference type="ARBA" id="ARBA00003717"/>
    </source>
</evidence>
<feature type="binding site" evidence="11">
    <location>
        <begin position="269"/>
        <end position="283"/>
    </location>
    <ligand>
        <name>NAD(+)</name>
        <dbReference type="ChEBI" id="CHEBI:57540"/>
    </ligand>
</feature>
<comment type="subunit">
    <text evidence="9 11">Homodimer. Heterotetramer of two MnmE and two MnmG subunits.</text>
</comment>
<name>A0ABT3GUR7_9RHOB</name>
<keyword evidence="6 11" id="KW-0819">tRNA processing</keyword>
<evidence type="ECO:0000313" key="14">
    <source>
        <dbReference type="Proteomes" id="UP001208938"/>
    </source>
</evidence>
<evidence type="ECO:0000256" key="3">
    <source>
        <dbReference type="ARBA" id="ARBA00007653"/>
    </source>
</evidence>
<dbReference type="RefSeq" id="WP_264504377.1">
    <property type="nucleotide sequence ID" value="NZ_JAPDFL010000001.1"/>
</dbReference>
<dbReference type="InterPro" id="IPR026904">
    <property type="entry name" value="MnmG_C"/>
</dbReference>
<dbReference type="Pfam" id="PF01134">
    <property type="entry name" value="GIDA"/>
    <property type="match status" value="1"/>
</dbReference>
<organism evidence="13 14">
    <name type="scientific">Pararhodobacter zhoushanensis</name>
    <dbReference type="NCBI Taxonomy" id="2479545"/>
    <lineage>
        <taxon>Bacteria</taxon>
        <taxon>Pseudomonadati</taxon>
        <taxon>Pseudomonadota</taxon>
        <taxon>Alphaproteobacteria</taxon>
        <taxon>Rhodobacterales</taxon>
        <taxon>Paracoccaceae</taxon>
        <taxon>Pararhodobacter</taxon>
    </lineage>
</organism>
<evidence type="ECO:0000259" key="12">
    <source>
        <dbReference type="SMART" id="SM01228"/>
    </source>
</evidence>
<comment type="caution">
    <text evidence="11">Lacks conserved residue(s) required for the propagation of feature annotation.</text>
</comment>
<dbReference type="SMART" id="SM01228">
    <property type="entry name" value="GIDA_assoc_3"/>
    <property type="match status" value="1"/>
</dbReference>
<keyword evidence="8 11" id="KW-0520">NAD</keyword>
<dbReference type="SUPFAM" id="SSF51905">
    <property type="entry name" value="FAD/NAD(P)-binding domain"/>
    <property type="match status" value="1"/>
</dbReference>
<comment type="function">
    <text evidence="2 11">NAD-binding protein involved in the addition of a carboxymethylaminomethyl (cmnm) group at the wobble position (U34) of certain tRNAs, forming tRNA-cmnm(5)s(2)U34.</text>
</comment>
<reference evidence="13 14" key="1">
    <citation type="submission" date="2022-10" db="EMBL/GenBank/DDBJ databases">
        <title>Pararhodobacter sp. nov., isolated from marine algae.</title>
        <authorList>
            <person name="Choi B.J."/>
            <person name="Kim J.M."/>
            <person name="Lee J.K."/>
            <person name="Choi D.G."/>
            <person name="Jeon C.O."/>
        </authorList>
    </citation>
    <scope>NUCLEOTIDE SEQUENCE [LARGE SCALE GENOMIC DNA]</scope>
    <source>
        <strain evidence="13 14">ZQ420</strain>
    </source>
</reference>
<evidence type="ECO:0000256" key="11">
    <source>
        <dbReference type="HAMAP-Rule" id="MF_00129"/>
    </source>
</evidence>
<dbReference type="EMBL" id="JAPDFL010000001">
    <property type="protein sequence ID" value="MCW1931245.1"/>
    <property type="molecule type" value="Genomic_DNA"/>
</dbReference>
<proteinExistence type="inferred from homology"/>
<dbReference type="PANTHER" id="PTHR11806">
    <property type="entry name" value="GLUCOSE INHIBITED DIVISION PROTEIN A"/>
    <property type="match status" value="1"/>
</dbReference>
<evidence type="ECO:0000256" key="9">
    <source>
        <dbReference type="ARBA" id="ARBA00025948"/>
    </source>
</evidence>
<accession>A0ABT3GUR7</accession>
<dbReference type="HAMAP" id="MF_00129">
    <property type="entry name" value="MnmG_GidA"/>
    <property type="match status" value="1"/>
</dbReference>
<dbReference type="Proteomes" id="UP001208938">
    <property type="component" value="Unassembled WGS sequence"/>
</dbReference>
<feature type="binding site" evidence="11">
    <location>
        <begin position="10"/>
        <end position="15"/>
    </location>
    <ligand>
        <name>FAD</name>
        <dbReference type="ChEBI" id="CHEBI:57692"/>
    </ligand>
</feature>
<dbReference type="Gene3D" id="3.50.50.60">
    <property type="entry name" value="FAD/NAD(P)-binding domain"/>
    <property type="match status" value="2"/>
</dbReference>
<dbReference type="Gene3D" id="1.10.150.570">
    <property type="entry name" value="GidA associated domain, C-terminal subdomain"/>
    <property type="match status" value="1"/>
</dbReference>
<dbReference type="PROSITE" id="PS01281">
    <property type="entry name" value="GIDA_2"/>
    <property type="match status" value="1"/>
</dbReference>
<comment type="cofactor">
    <cofactor evidence="1 11">
        <name>FAD</name>
        <dbReference type="ChEBI" id="CHEBI:57692"/>
    </cofactor>
</comment>
<dbReference type="InterPro" id="IPR040131">
    <property type="entry name" value="MnmG_N"/>
</dbReference>
<keyword evidence="5 11" id="KW-0285">Flavoprotein</keyword>
<comment type="similarity">
    <text evidence="3 11">Belongs to the MnmG family.</text>
</comment>
<dbReference type="PROSITE" id="PS01280">
    <property type="entry name" value="GIDA_1"/>
    <property type="match status" value="1"/>
</dbReference>
<evidence type="ECO:0000256" key="8">
    <source>
        <dbReference type="ARBA" id="ARBA00023027"/>
    </source>
</evidence>
<dbReference type="InterPro" id="IPR044920">
    <property type="entry name" value="MnmG_C_subdom_sf"/>
</dbReference>
<evidence type="ECO:0000256" key="4">
    <source>
        <dbReference type="ARBA" id="ARBA00020461"/>
    </source>
</evidence>
<dbReference type="PANTHER" id="PTHR11806:SF0">
    <property type="entry name" value="PROTEIN MTO1 HOMOLOG, MITOCHONDRIAL"/>
    <property type="match status" value="1"/>
</dbReference>
<comment type="subcellular location">
    <subcellularLocation>
        <location evidence="11">Cytoplasm</location>
    </subcellularLocation>
</comment>
<feature type="domain" description="tRNA uridine 5-carboxymethylaminomethyl modification enzyme C-terminal subdomain" evidence="12">
    <location>
        <begin position="538"/>
        <end position="609"/>
    </location>
</feature>
<dbReference type="InterPro" id="IPR036188">
    <property type="entry name" value="FAD/NAD-bd_sf"/>
</dbReference>
<dbReference type="InterPro" id="IPR004416">
    <property type="entry name" value="MnmG"/>
</dbReference>
<evidence type="ECO:0000256" key="10">
    <source>
        <dbReference type="ARBA" id="ARBA00031800"/>
    </source>
</evidence>
<gene>
    <name evidence="11 13" type="primary">mnmG</name>
    <name evidence="11" type="synonym">gidA</name>
    <name evidence="13" type="ORF">OKW52_02920</name>
</gene>
<comment type="caution">
    <text evidence="13">The sequence shown here is derived from an EMBL/GenBank/DDBJ whole genome shotgun (WGS) entry which is preliminary data.</text>
</comment>
<evidence type="ECO:0000256" key="6">
    <source>
        <dbReference type="ARBA" id="ARBA00022694"/>
    </source>
</evidence>
<dbReference type="NCBIfam" id="TIGR00136">
    <property type="entry name" value="mnmG_gidA"/>
    <property type="match status" value="1"/>
</dbReference>
<evidence type="ECO:0000313" key="13">
    <source>
        <dbReference type="EMBL" id="MCW1931245.1"/>
    </source>
</evidence>
<keyword evidence="11" id="KW-0963">Cytoplasm</keyword>